<proteinExistence type="predicted"/>
<sequence>MEACKAMVIPFTPNENLYPSTDNKIASFKKMSINYRSAIGRINYLSTTTRPYLSFLVSTQSQYLEQSGIKNWQAFLPVLKYLRGSLNRGLYYPVNKNNGITPFRNTNWGNCKVMWQSTTGYLSHFHNYLILLKTQKQPSFCISMEEEEYKAVCDLTSELLWFRRCCKEAKLFVFTDPILIFKDNQIFIKTAND</sequence>
<dbReference type="PANTHER" id="PTHR11439">
    <property type="entry name" value="GAG-POL-RELATED RETROTRANSPOSON"/>
    <property type="match status" value="1"/>
</dbReference>
<gene>
    <name evidence="1" type="ORF">O181_105707</name>
</gene>
<accession>A0A9Q3JP09</accession>
<evidence type="ECO:0000313" key="2">
    <source>
        <dbReference type="Proteomes" id="UP000765509"/>
    </source>
</evidence>
<keyword evidence="2" id="KW-1185">Reference proteome</keyword>
<reference evidence="1" key="1">
    <citation type="submission" date="2021-03" db="EMBL/GenBank/DDBJ databases">
        <title>Draft genome sequence of rust myrtle Austropuccinia psidii MF-1, a brazilian biotype.</title>
        <authorList>
            <person name="Quecine M.C."/>
            <person name="Pachon D.M.R."/>
            <person name="Bonatelli M.L."/>
            <person name="Correr F.H."/>
            <person name="Franceschini L.M."/>
            <person name="Leite T.F."/>
            <person name="Margarido G.R.A."/>
            <person name="Almeida C.A."/>
            <person name="Ferrarezi J.A."/>
            <person name="Labate C.A."/>
        </authorList>
    </citation>
    <scope>NUCLEOTIDE SEQUENCE</scope>
    <source>
        <strain evidence="1">MF-1</strain>
    </source>
</reference>
<dbReference type="EMBL" id="AVOT02078365">
    <property type="protein sequence ID" value="MBW0565992.1"/>
    <property type="molecule type" value="Genomic_DNA"/>
</dbReference>
<name>A0A9Q3JP09_9BASI</name>
<dbReference type="OrthoDB" id="4367128at2759"/>
<protein>
    <submittedName>
        <fullName evidence="1">Uncharacterized protein</fullName>
    </submittedName>
</protein>
<organism evidence="1 2">
    <name type="scientific">Austropuccinia psidii MF-1</name>
    <dbReference type="NCBI Taxonomy" id="1389203"/>
    <lineage>
        <taxon>Eukaryota</taxon>
        <taxon>Fungi</taxon>
        <taxon>Dikarya</taxon>
        <taxon>Basidiomycota</taxon>
        <taxon>Pucciniomycotina</taxon>
        <taxon>Pucciniomycetes</taxon>
        <taxon>Pucciniales</taxon>
        <taxon>Sphaerophragmiaceae</taxon>
        <taxon>Austropuccinia</taxon>
    </lineage>
</organism>
<dbReference type="PANTHER" id="PTHR11439:SF463">
    <property type="entry name" value="REVERSE TRANSCRIPTASE TY1_COPIA-TYPE DOMAIN-CONTAINING PROTEIN"/>
    <property type="match status" value="1"/>
</dbReference>
<dbReference type="Proteomes" id="UP000765509">
    <property type="component" value="Unassembled WGS sequence"/>
</dbReference>
<dbReference type="AlphaFoldDB" id="A0A9Q3JP09"/>
<evidence type="ECO:0000313" key="1">
    <source>
        <dbReference type="EMBL" id="MBW0565992.1"/>
    </source>
</evidence>
<comment type="caution">
    <text evidence="1">The sequence shown here is derived from an EMBL/GenBank/DDBJ whole genome shotgun (WGS) entry which is preliminary data.</text>
</comment>